<keyword evidence="1" id="KW-0472">Membrane</keyword>
<protein>
    <submittedName>
        <fullName evidence="2">Uncharacterized protein</fullName>
    </submittedName>
</protein>
<accession>A0ABT4FPP2</accession>
<organism evidence="2 3">
    <name type="scientific">Paenibacillus chitinolyticus</name>
    <dbReference type="NCBI Taxonomy" id="79263"/>
    <lineage>
        <taxon>Bacteria</taxon>
        <taxon>Bacillati</taxon>
        <taxon>Bacillota</taxon>
        <taxon>Bacilli</taxon>
        <taxon>Bacillales</taxon>
        <taxon>Paenibacillaceae</taxon>
        <taxon>Paenibacillus</taxon>
    </lineage>
</organism>
<comment type="caution">
    <text evidence="2">The sequence shown here is derived from an EMBL/GenBank/DDBJ whole genome shotgun (WGS) entry which is preliminary data.</text>
</comment>
<keyword evidence="3" id="KW-1185">Reference proteome</keyword>
<sequence length="74" mass="7983">MKEAFAKDKAELQGLLPQLQATLNTHTTAAFGLVFKVSCLALLLGAVCAFVNGRKAEEPAREAERVENALRSPQ</sequence>
<evidence type="ECO:0000313" key="2">
    <source>
        <dbReference type="EMBL" id="MCY9599092.1"/>
    </source>
</evidence>
<proteinExistence type="predicted"/>
<dbReference type="GeneID" id="95379089"/>
<name>A0ABT4FPP2_9BACL</name>
<dbReference type="EMBL" id="JAMDMJ010000039">
    <property type="protein sequence ID" value="MCY9599092.1"/>
    <property type="molecule type" value="Genomic_DNA"/>
</dbReference>
<dbReference type="Proteomes" id="UP001527202">
    <property type="component" value="Unassembled WGS sequence"/>
</dbReference>
<gene>
    <name evidence="2" type="ORF">M5X16_25365</name>
</gene>
<feature type="transmembrane region" description="Helical" evidence="1">
    <location>
        <begin position="29"/>
        <end position="51"/>
    </location>
</feature>
<keyword evidence="1" id="KW-1133">Transmembrane helix</keyword>
<keyword evidence="1" id="KW-0812">Transmembrane</keyword>
<reference evidence="2 3" key="1">
    <citation type="submission" date="2022-05" db="EMBL/GenBank/DDBJ databases">
        <title>Genome Sequencing of Bee-Associated Microbes.</title>
        <authorList>
            <person name="Dunlap C."/>
        </authorList>
    </citation>
    <scope>NUCLEOTIDE SEQUENCE [LARGE SCALE GENOMIC DNA]</scope>
    <source>
        <strain evidence="2 3">NRRL B-23120</strain>
    </source>
</reference>
<dbReference type="RefSeq" id="WP_241688819.1">
    <property type="nucleotide sequence ID" value="NZ_CP026520.1"/>
</dbReference>
<evidence type="ECO:0000313" key="3">
    <source>
        <dbReference type="Proteomes" id="UP001527202"/>
    </source>
</evidence>
<evidence type="ECO:0000256" key="1">
    <source>
        <dbReference type="SAM" id="Phobius"/>
    </source>
</evidence>